<sequence length="320" mass="35127">MFNYIIKRLIFLIPVVIIVAIVAFLITHVIPGDPVRVMLGNFASEDQVMQLKSQLGMNKPLHLQFMQWITRIVKGDFGKSLFLNIPVTEAILSRIEPTFILAIIGEILGIGIGVPMGVIAAVNHKSWIDQLSITVSLAGVSIPSFWLSLMLILVFGVKLRWFPVCGYEPLAKAGLGSIKYLILPGVTLGFMQSGLIARMTRSAMLDVLKQDYIRTARNKGLAERVVIARHAMKNALIPVVTVIGLNLAVLLGGTWIVETVFNIPGTGSLAINAIMKRDLPVIQGCMIFIAILYVLMNLFVDISYAFINPKVRYKNKGGGA</sequence>
<evidence type="ECO:0000259" key="8">
    <source>
        <dbReference type="PROSITE" id="PS50928"/>
    </source>
</evidence>
<evidence type="ECO:0000256" key="6">
    <source>
        <dbReference type="ARBA" id="ARBA00023136"/>
    </source>
</evidence>
<dbReference type="InterPro" id="IPR035906">
    <property type="entry name" value="MetI-like_sf"/>
</dbReference>
<feature type="transmembrane region" description="Helical" evidence="7">
    <location>
        <begin position="134"/>
        <end position="157"/>
    </location>
</feature>
<keyword evidence="4 7" id="KW-0812">Transmembrane</keyword>
<dbReference type="PROSITE" id="PS50928">
    <property type="entry name" value="ABC_TM1"/>
    <property type="match status" value="1"/>
</dbReference>
<organism evidence="9 10">
    <name type="scientific">Acetohalobium arabaticum (strain ATCC 49924 / DSM 5501 / Z-7288)</name>
    <dbReference type="NCBI Taxonomy" id="574087"/>
    <lineage>
        <taxon>Bacteria</taxon>
        <taxon>Bacillati</taxon>
        <taxon>Bacillota</taxon>
        <taxon>Clostridia</taxon>
        <taxon>Halanaerobiales</taxon>
        <taxon>Halobacteroidaceae</taxon>
        <taxon>Acetohalobium</taxon>
    </lineage>
</organism>
<dbReference type="InterPro" id="IPR000515">
    <property type="entry name" value="MetI-like"/>
</dbReference>
<feature type="domain" description="ABC transmembrane type-1" evidence="8">
    <location>
        <begin position="95"/>
        <end position="304"/>
    </location>
</feature>
<dbReference type="PANTHER" id="PTHR43163:SF6">
    <property type="entry name" value="DIPEPTIDE TRANSPORT SYSTEM PERMEASE PROTEIN DPPB-RELATED"/>
    <property type="match status" value="1"/>
</dbReference>
<keyword evidence="6 7" id="KW-0472">Membrane</keyword>
<dbReference type="GO" id="GO:0055085">
    <property type="term" value="P:transmembrane transport"/>
    <property type="evidence" value="ECO:0007669"/>
    <property type="project" value="InterPro"/>
</dbReference>
<keyword evidence="2 7" id="KW-0813">Transport</keyword>
<comment type="similarity">
    <text evidence="7">Belongs to the binding-protein-dependent transport system permease family.</text>
</comment>
<gene>
    <name evidence="9" type="ordered locus">Acear_0628</name>
</gene>
<feature type="transmembrane region" description="Helical" evidence="7">
    <location>
        <begin position="99"/>
        <end position="122"/>
    </location>
</feature>
<keyword evidence="10" id="KW-1185">Reference proteome</keyword>
<dbReference type="Pfam" id="PF19300">
    <property type="entry name" value="BPD_transp_1_N"/>
    <property type="match status" value="1"/>
</dbReference>
<dbReference type="STRING" id="574087.Acear_0628"/>
<dbReference type="Gene3D" id="1.10.3720.10">
    <property type="entry name" value="MetI-like"/>
    <property type="match status" value="1"/>
</dbReference>
<evidence type="ECO:0000313" key="10">
    <source>
        <dbReference type="Proteomes" id="UP000001661"/>
    </source>
</evidence>
<dbReference type="SUPFAM" id="SSF161098">
    <property type="entry name" value="MetI-like"/>
    <property type="match status" value="1"/>
</dbReference>
<dbReference type="CDD" id="cd06261">
    <property type="entry name" value="TM_PBP2"/>
    <property type="match status" value="1"/>
</dbReference>
<dbReference type="PANTHER" id="PTHR43163">
    <property type="entry name" value="DIPEPTIDE TRANSPORT SYSTEM PERMEASE PROTEIN DPPB-RELATED"/>
    <property type="match status" value="1"/>
</dbReference>
<feature type="transmembrane region" description="Helical" evidence="7">
    <location>
        <begin position="9"/>
        <end position="30"/>
    </location>
</feature>
<dbReference type="EMBL" id="CP002105">
    <property type="protein sequence ID" value="ADL12170.1"/>
    <property type="molecule type" value="Genomic_DNA"/>
</dbReference>
<dbReference type="KEGG" id="aar:Acear_0628"/>
<feature type="transmembrane region" description="Helical" evidence="7">
    <location>
        <begin position="235"/>
        <end position="261"/>
    </location>
</feature>
<dbReference type="OrthoDB" id="9773221at2"/>
<dbReference type="HOGENOM" id="CLU_036879_0_1_9"/>
<feature type="transmembrane region" description="Helical" evidence="7">
    <location>
        <begin position="281"/>
        <end position="307"/>
    </location>
</feature>
<evidence type="ECO:0000313" key="9">
    <source>
        <dbReference type="EMBL" id="ADL12170.1"/>
    </source>
</evidence>
<evidence type="ECO:0000256" key="4">
    <source>
        <dbReference type="ARBA" id="ARBA00022692"/>
    </source>
</evidence>
<evidence type="ECO:0000256" key="3">
    <source>
        <dbReference type="ARBA" id="ARBA00022475"/>
    </source>
</evidence>
<evidence type="ECO:0000256" key="7">
    <source>
        <dbReference type="RuleBase" id="RU363032"/>
    </source>
</evidence>
<dbReference type="Pfam" id="PF00528">
    <property type="entry name" value="BPD_transp_1"/>
    <property type="match status" value="1"/>
</dbReference>
<feature type="transmembrane region" description="Helical" evidence="7">
    <location>
        <begin position="177"/>
        <end position="197"/>
    </location>
</feature>
<keyword evidence="3" id="KW-1003">Cell membrane</keyword>
<evidence type="ECO:0000256" key="1">
    <source>
        <dbReference type="ARBA" id="ARBA00004651"/>
    </source>
</evidence>
<protein>
    <submittedName>
        <fullName evidence="9">Binding-protein-dependent transport systems inner membrane component</fullName>
    </submittedName>
</protein>
<dbReference type="InterPro" id="IPR045621">
    <property type="entry name" value="BPD_transp_1_N"/>
</dbReference>
<reference evidence="9 10" key="1">
    <citation type="journal article" date="2010" name="Stand. Genomic Sci.">
        <title>Complete genome sequence of Acetohalobium arabaticum type strain (Z-7288).</title>
        <authorList>
            <person name="Sikorski J."/>
            <person name="Lapidus A."/>
            <person name="Chertkov O."/>
            <person name="Lucas S."/>
            <person name="Copeland A."/>
            <person name="Glavina Del Rio T."/>
            <person name="Nolan M."/>
            <person name="Tice H."/>
            <person name="Cheng J.F."/>
            <person name="Han C."/>
            <person name="Brambilla E."/>
            <person name="Pitluck S."/>
            <person name="Liolios K."/>
            <person name="Ivanova N."/>
            <person name="Mavromatis K."/>
            <person name="Mikhailova N."/>
            <person name="Pati A."/>
            <person name="Bruce D."/>
            <person name="Detter C."/>
            <person name="Tapia R."/>
            <person name="Goodwin L."/>
            <person name="Chen A."/>
            <person name="Palaniappan K."/>
            <person name="Land M."/>
            <person name="Hauser L."/>
            <person name="Chang Y.J."/>
            <person name="Jeffries C.D."/>
            <person name="Rohde M."/>
            <person name="Goker M."/>
            <person name="Spring S."/>
            <person name="Woyke T."/>
            <person name="Bristow J."/>
            <person name="Eisen J.A."/>
            <person name="Markowitz V."/>
            <person name="Hugenholtz P."/>
            <person name="Kyrpides N.C."/>
            <person name="Klenk H.P."/>
        </authorList>
    </citation>
    <scope>NUCLEOTIDE SEQUENCE [LARGE SCALE GENOMIC DNA]</scope>
    <source>
        <strain evidence="10">ATCC 49924 / DSM 5501 / Z-7288</strain>
    </source>
</reference>
<dbReference type="GO" id="GO:0005886">
    <property type="term" value="C:plasma membrane"/>
    <property type="evidence" value="ECO:0007669"/>
    <property type="project" value="UniProtKB-SubCell"/>
</dbReference>
<dbReference type="eggNOG" id="COG0601">
    <property type="taxonomic scope" value="Bacteria"/>
</dbReference>
<proteinExistence type="inferred from homology"/>
<dbReference type="Proteomes" id="UP000001661">
    <property type="component" value="Chromosome"/>
</dbReference>
<accession>D9QVB1</accession>
<name>D9QVB1_ACEAZ</name>
<dbReference type="AlphaFoldDB" id="D9QVB1"/>
<comment type="subcellular location">
    <subcellularLocation>
        <location evidence="1 7">Cell membrane</location>
        <topology evidence="1 7">Multi-pass membrane protein</topology>
    </subcellularLocation>
</comment>
<evidence type="ECO:0000256" key="5">
    <source>
        <dbReference type="ARBA" id="ARBA00022989"/>
    </source>
</evidence>
<evidence type="ECO:0000256" key="2">
    <source>
        <dbReference type="ARBA" id="ARBA00022448"/>
    </source>
</evidence>
<keyword evidence="5 7" id="KW-1133">Transmembrane helix</keyword>